<reference evidence="3" key="1">
    <citation type="journal article" date="2019" name="Int. J. Syst. Evol. Microbiol.">
        <title>The Global Catalogue of Microorganisms (GCM) 10K type strain sequencing project: providing services to taxonomists for standard genome sequencing and annotation.</title>
        <authorList>
            <consortium name="The Broad Institute Genomics Platform"/>
            <consortium name="The Broad Institute Genome Sequencing Center for Infectious Disease"/>
            <person name="Wu L."/>
            <person name="Ma J."/>
        </authorList>
    </citation>
    <scope>NUCLEOTIDE SEQUENCE [LARGE SCALE GENOMIC DNA]</scope>
    <source>
        <strain evidence="3">JCM 17111</strain>
    </source>
</reference>
<dbReference type="EMBL" id="BAABCY010000053">
    <property type="protein sequence ID" value="GAA3569810.1"/>
    <property type="molecule type" value="Genomic_DNA"/>
</dbReference>
<evidence type="ECO:0000256" key="1">
    <source>
        <dbReference type="SAM" id="Phobius"/>
    </source>
</evidence>
<keyword evidence="1" id="KW-1133">Transmembrane helix</keyword>
<feature type="transmembrane region" description="Helical" evidence="1">
    <location>
        <begin position="55"/>
        <end position="82"/>
    </location>
</feature>
<proteinExistence type="predicted"/>
<keyword evidence="3" id="KW-1185">Reference proteome</keyword>
<accession>A0ABP6XNP7</accession>
<keyword evidence="1" id="KW-0472">Membrane</keyword>
<gene>
    <name evidence="2" type="ORF">GCM10022395_19270</name>
</gene>
<feature type="transmembrane region" description="Helical" evidence="1">
    <location>
        <begin position="147"/>
        <end position="165"/>
    </location>
</feature>
<comment type="caution">
    <text evidence="2">The sequence shown here is derived from an EMBL/GenBank/DDBJ whole genome shotgun (WGS) entry which is preliminary data.</text>
</comment>
<organism evidence="2 3">
    <name type="scientific">Snuella lapsa</name>
    <dbReference type="NCBI Taxonomy" id="870481"/>
    <lineage>
        <taxon>Bacteria</taxon>
        <taxon>Pseudomonadati</taxon>
        <taxon>Bacteroidota</taxon>
        <taxon>Flavobacteriia</taxon>
        <taxon>Flavobacteriales</taxon>
        <taxon>Flavobacteriaceae</taxon>
        <taxon>Snuella</taxon>
    </lineage>
</organism>
<sequence>MFLATIPFLITSYLASLKKLYKFGFALAFFTWLAFLPNAPYIITDLMHLRLKTNSYLWLDILVVTSFALNGMLLLYLSVLDITILLKPYVNNRFIKYGTGAIFFLCGLGIYLGRFLRYNSWEIALNPKPIIHDLFHMLSAPNQNKEAWLFTLLFGAFLNIGFWMFNTIHRVTLK</sequence>
<dbReference type="Proteomes" id="UP001500954">
    <property type="component" value="Unassembled WGS sequence"/>
</dbReference>
<dbReference type="Pfam" id="PF07099">
    <property type="entry name" value="DUF1361"/>
    <property type="match status" value="1"/>
</dbReference>
<evidence type="ECO:0000313" key="2">
    <source>
        <dbReference type="EMBL" id="GAA3569810.1"/>
    </source>
</evidence>
<protein>
    <recommendedName>
        <fullName evidence="4">DUF1361 domain-containing protein</fullName>
    </recommendedName>
</protein>
<evidence type="ECO:0008006" key="4">
    <source>
        <dbReference type="Google" id="ProtNLM"/>
    </source>
</evidence>
<keyword evidence="1" id="KW-0812">Transmembrane</keyword>
<dbReference type="InterPro" id="IPR009793">
    <property type="entry name" value="DUF1361"/>
</dbReference>
<name>A0ABP6XNP7_9FLAO</name>
<evidence type="ECO:0000313" key="3">
    <source>
        <dbReference type="Proteomes" id="UP001500954"/>
    </source>
</evidence>
<feature type="transmembrane region" description="Helical" evidence="1">
    <location>
        <begin position="20"/>
        <end position="43"/>
    </location>
</feature>
<feature type="transmembrane region" description="Helical" evidence="1">
    <location>
        <begin position="94"/>
        <end position="112"/>
    </location>
</feature>